<name>A0A6L6IUL9_9RHOB</name>
<dbReference type="Proteomes" id="UP000478740">
    <property type="component" value="Unassembled WGS sequence"/>
</dbReference>
<dbReference type="Gene3D" id="1.10.10.10">
    <property type="entry name" value="Winged helix-like DNA-binding domain superfamily/Winged helix DNA-binding domain"/>
    <property type="match status" value="1"/>
</dbReference>
<comment type="caution">
    <text evidence="5">The sequence shown here is derived from an EMBL/GenBank/DDBJ whole genome shotgun (WGS) entry which is preliminary data.</text>
</comment>
<reference evidence="5 6" key="1">
    <citation type="submission" date="2019-11" db="EMBL/GenBank/DDBJ databases">
        <authorList>
            <person name="Dong K."/>
        </authorList>
    </citation>
    <scope>NUCLEOTIDE SEQUENCE [LARGE SCALE GENOMIC DNA]</scope>
    <source>
        <strain evidence="5 6">DK608</strain>
    </source>
</reference>
<keyword evidence="6" id="KW-1185">Reference proteome</keyword>
<accession>A0A6L6IUL9</accession>
<dbReference type="InterPro" id="IPR008920">
    <property type="entry name" value="TF_FadR/GntR_C"/>
</dbReference>
<keyword evidence="1" id="KW-0805">Transcription regulation</keyword>
<protein>
    <submittedName>
        <fullName evidence="5">FCD domain-containing protein</fullName>
    </submittedName>
</protein>
<dbReference type="SUPFAM" id="SSF48008">
    <property type="entry name" value="GntR ligand-binding domain-like"/>
    <property type="match status" value="1"/>
</dbReference>
<dbReference type="GO" id="GO:0003700">
    <property type="term" value="F:DNA-binding transcription factor activity"/>
    <property type="evidence" value="ECO:0007669"/>
    <property type="project" value="InterPro"/>
</dbReference>
<evidence type="ECO:0000256" key="2">
    <source>
        <dbReference type="ARBA" id="ARBA00023125"/>
    </source>
</evidence>
<dbReference type="Gene3D" id="1.20.120.530">
    <property type="entry name" value="GntR ligand-binding domain-like"/>
    <property type="match status" value="1"/>
</dbReference>
<dbReference type="GO" id="GO:0003677">
    <property type="term" value="F:DNA binding"/>
    <property type="evidence" value="ECO:0007669"/>
    <property type="project" value="UniProtKB-KW"/>
</dbReference>
<sequence>MPSATASLPSLEDLRPRSTTDHVFEALYDRVVNLTLPPGSRLSEAEVASQMGVSRQPVRDAFYRLSQLGFVQIRPQRATTVTPISEEAVMQAHFIRSSLEEACMRVAATRLTKDQLVTLDQLIARQEAAASAGLRDEFHALDDEFHRQICEFSGLGFVWTLVKDNKGHMDRARYLSLSYNAGHAIAEHRQIIAALHQHDPEAAAAAIRQHLIRIQDILARIRTEQPEVFAP</sequence>
<dbReference type="InterPro" id="IPR036388">
    <property type="entry name" value="WH-like_DNA-bd_sf"/>
</dbReference>
<dbReference type="SUPFAM" id="SSF46785">
    <property type="entry name" value="Winged helix' DNA-binding domain"/>
    <property type="match status" value="1"/>
</dbReference>
<dbReference type="Pfam" id="PF07729">
    <property type="entry name" value="FCD"/>
    <property type="match status" value="1"/>
</dbReference>
<dbReference type="InterPro" id="IPR000524">
    <property type="entry name" value="Tscrpt_reg_HTH_GntR"/>
</dbReference>
<dbReference type="PANTHER" id="PTHR43537:SF5">
    <property type="entry name" value="UXU OPERON TRANSCRIPTIONAL REGULATOR"/>
    <property type="match status" value="1"/>
</dbReference>
<keyword evidence="3" id="KW-0804">Transcription</keyword>
<organism evidence="5 6">
    <name type="scientific">Paracoccus shanxieyensis</name>
    <dbReference type="NCBI Taxonomy" id="2675752"/>
    <lineage>
        <taxon>Bacteria</taxon>
        <taxon>Pseudomonadati</taxon>
        <taxon>Pseudomonadota</taxon>
        <taxon>Alphaproteobacteria</taxon>
        <taxon>Rhodobacterales</taxon>
        <taxon>Paracoccaceae</taxon>
        <taxon>Paracoccus</taxon>
    </lineage>
</organism>
<evidence type="ECO:0000256" key="3">
    <source>
        <dbReference type="ARBA" id="ARBA00023163"/>
    </source>
</evidence>
<proteinExistence type="predicted"/>
<dbReference type="EMBL" id="WMII01000006">
    <property type="protein sequence ID" value="MTH64235.1"/>
    <property type="molecule type" value="Genomic_DNA"/>
</dbReference>
<evidence type="ECO:0000259" key="4">
    <source>
        <dbReference type="PROSITE" id="PS50949"/>
    </source>
</evidence>
<dbReference type="InterPro" id="IPR036390">
    <property type="entry name" value="WH_DNA-bd_sf"/>
</dbReference>
<dbReference type="SMART" id="SM00895">
    <property type="entry name" value="FCD"/>
    <property type="match status" value="1"/>
</dbReference>
<dbReference type="AlphaFoldDB" id="A0A6L6IUL9"/>
<dbReference type="PANTHER" id="PTHR43537">
    <property type="entry name" value="TRANSCRIPTIONAL REGULATOR, GNTR FAMILY"/>
    <property type="match status" value="1"/>
</dbReference>
<dbReference type="PROSITE" id="PS50949">
    <property type="entry name" value="HTH_GNTR"/>
    <property type="match status" value="1"/>
</dbReference>
<keyword evidence="2" id="KW-0238">DNA-binding</keyword>
<dbReference type="RefSeq" id="WP_155044101.1">
    <property type="nucleotide sequence ID" value="NZ_WMIH01000006.1"/>
</dbReference>
<gene>
    <name evidence="5" type="ORF">GL284_08125</name>
</gene>
<dbReference type="Pfam" id="PF00392">
    <property type="entry name" value="GntR"/>
    <property type="match status" value="1"/>
</dbReference>
<evidence type="ECO:0000313" key="6">
    <source>
        <dbReference type="Proteomes" id="UP000478740"/>
    </source>
</evidence>
<feature type="domain" description="HTH gntR-type" evidence="4">
    <location>
        <begin position="17"/>
        <end position="84"/>
    </location>
</feature>
<evidence type="ECO:0000256" key="1">
    <source>
        <dbReference type="ARBA" id="ARBA00023015"/>
    </source>
</evidence>
<dbReference type="CDD" id="cd07377">
    <property type="entry name" value="WHTH_GntR"/>
    <property type="match status" value="1"/>
</dbReference>
<dbReference type="InterPro" id="IPR011711">
    <property type="entry name" value="GntR_C"/>
</dbReference>
<evidence type="ECO:0000313" key="5">
    <source>
        <dbReference type="EMBL" id="MTH64235.1"/>
    </source>
</evidence>
<dbReference type="SMART" id="SM00345">
    <property type="entry name" value="HTH_GNTR"/>
    <property type="match status" value="1"/>
</dbReference>